<dbReference type="InterPro" id="IPR041307">
    <property type="entry name" value="WcbI"/>
</dbReference>
<sequence length="337" mass="38399">MLSYLKKVLGLSSTNVKTESNENDVVSPKLKENLSTSKADTQSSKPVVKKKYSVYGNCQANPLGNILQTNAEFAESWEFVPFPKPSFELRQGDWEDIEKLLGELDLFITQNVGESHGIFASSNLANHLKAGGKVVRIPNAYFSGYMPEVVYFRAGEPHVTKFCDYHDANFLAFFMEDPVNAVQKAVDAATDKSQYTQEFVLANAMASINELKRREEECDVTVSDYIEQNWRNDILFYSMNHPKRKVLSHIASNILGLLGQKSRDLKGDYEHLDNTRLPVYESIRAILNNNVEWQLSVSRQELELEDYYSGHARVLRSIQPEFLRSAYKKFLMTNSPK</sequence>
<protein>
    <recommendedName>
        <fullName evidence="2">Polysaccharide biosynthesis enzyme WcbI domain-containing protein</fullName>
    </recommendedName>
</protein>
<accession>A0ABX5CR55</accession>
<name>A0ABX5CR55_9ALTE</name>
<comment type="caution">
    <text evidence="3">The sequence shown here is derived from an EMBL/GenBank/DDBJ whole genome shotgun (WGS) entry which is preliminary data.</text>
</comment>
<feature type="region of interest" description="Disordered" evidence="1">
    <location>
        <begin position="20"/>
        <end position="42"/>
    </location>
</feature>
<dbReference type="RefSeq" id="WP_105930289.1">
    <property type="nucleotide sequence ID" value="NZ_PVNO01000021.1"/>
</dbReference>
<dbReference type="Pfam" id="PF18588">
    <property type="entry name" value="WcbI"/>
    <property type="match status" value="1"/>
</dbReference>
<organism evidence="3 4">
    <name type="scientific">Alteromonas gracilis</name>
    <dbReference type="NCBI Taxonomy" id="1479524"/>
    <lineage>
        <taxon>Bacteria</taxon>
        <taxon>Pseudomonadati</taxon>
        <taxon>Pseudomonadota</taxon>
        <taxon>Gammaproteobacteria</taxon>
        <taxon>Alteromonadales</taxon>
        <taxon>Alteromonadaceae</taxon>
        <taxon>Alteromonas/Salinimonas group</taxon>
        <taxon>Alteromonas</taxon>
    </lineage>
</organism>
<gene>
    <name evidence="3" type="ORF">C6Y39_05410</name>
</gene>
<proteinExistence type="predicted"/>
<feature type="compositionally biased region" description="Polar residues" evidence="1">
    <location>
        <begin position="33"/>
        <end position="42"/>
    </location>
</feature>
<keyword evidence="4" id="KW-1185">Reference proteome</keyword>
<feature type="domain" description="Polysaccharide biosynthesis enzyme WcbI" evidence="2">
    <location>
        <begin position="53"/>
        <end position="260"/>
    </location>
</feature>
<reference evidence="4" key="1">
    <citation type="journal article" date="2020" name="Int. J. Syst. Evol. Microbiol.">
        <title>Alteromonas alba sp. nov., a marine bacterium isolated from the seawater of the West Pacific Ocean.</title>
        <authorList>
            <person name="Sun C."/>
            <person name="Wu Y.-H."/>
            <person name="Xamxidin M."/>
            <person name="Cheng H."/>
            <person name="Xu X.-W."/>
        </authorList>
    </citation>
    <scope>NUCLEOTIDE SEQUENCE [LARGE SCALE GENOMIC DNA]</scope>
    <source>
        <strain evidence="4">9a2</strain>
    </source>
</reference>
<evidence type="ECO:0000313" key="4">
    <source>
        <dbReference type="Proteomes" id="UP000239539"/>
    </source>
</evidence>
<dbReference type="Proteomes" id="UP000239539">
    <property type="component" value="Unassembled WGS sequence"/>
</dbReference>
<evidence type="ECO:0000256" key="1">
    <source>
        <dbReference type="SAM" id="MobiDB-lite"/>
    </source>
</evidence>
<evidence type="ECO:0000313" key="3">
    <source>
        <dbReference type="EMBL" id="PRO69880.1"/>
    </source>
</evidence>
<evidence type="ECO:0000259" key="2">
    <source>
        <dbReference type="Pfam" id="PF18588"/>
    </source>
</evidence>
<dbReference type="EMBL" id="PVNO01000021">
    <property type="protein sequence ID" value="PRO69880.1"/>
    <property type="molecule type" value="Genomic_DNA"/>
</dbReference>
<dbReference type="Gene3D" id="3.40.50.12080">
    <property type="match status" value="2"/>
</dbReference>